<protein>
    <submittedName>
        <fullName evidence="1">Uncharacterized protein</fullName>
    </submittedName>
</protein>
<dbReference type="EMBL" id="JAOXJG010000026">
    <property type="protein sequence ID" value="MCW1241911.1"/>
    <property type="molecule type" value="Genomic_DNA"/>
</dbReference>
<name>A0ABT3EYL7_9BACI</name>
<dbReference type="RefSeq" id="WP_264462816.1">
    <property type="nucleotide sequence ID" value="NZ_JAOXJG010000026.1"/>
</dbReference>
<gene>
    <name evidence="1" type="ORF">NGM45_23075</name>
</gene>
<dbReference type="Proteomes" id="UP001060566">
    <property type="component" value="Unassembled WGS sequence"/>
</dbReference>
<sequence length="109" mass="12693">MGKTEATRTLRGRYDLDVCEIVTDGKYVYLRGYSAITGYVMRAFKAARHKTVESLFSSMGEYMHDGTIKSFHVRRKTNDRLARQFDRADRSSDSQDVAFAYENTKRKYK</sequence>
<evidence type="ECO:0000313" key="1">
    <source>
        <dbReference type="EMBL" id="MCW1241911.1"/>
    </source>
</evidence>
<reference evidence="1" key="1">
    <citation type="submission" date="2022-10" db="EMBL/GenBank/DDBJ databases">
        <title>De novo draft assembly of the Pseudomonas pretiosus genome isolated from the plants rhizorohere.</title>
        <authorList>
            <person name="Robas M."/>
            <person name="Fernandez V.M."/>
            <person name="Provanza A."/>
            <person name="Jimenez P.A."/>
        </authorList>
    </citation>
    <scope>NUCLEOTIDE SEQUENCE</scope>
    <source>
        <strain evidence="1">SAICEU11T</strain>
    </source>
</reference>
<organism evidence="1 2">
    <name type="scientific">Bacillus pretiosus</name>
    <dbReference type="NCBI Taxonomy" id="2983392"/>
    <lineage>
        <taxon>Bacteria</taxon>
        <taxon>Bacillati</taxon>
        <taxon>Bacillota</taxon>
        <taxon>Bacilli</taxon>
        <taxon>Bacillales</taxon>
        <taxon>Bacillaceae</taxon>
        <taxon>Bacillus</taxon>
    </lineage>
</organism>
<accession>A0ABT3EYL7</accession>
<proteinExistence type="predicted"/>
<evidence type="ECO:0000313" key="2">
    <source>
        <dbReference type="Proteomes" id="UP001060566"/>
    </source>
</evidence>
<comment type="caution">
    <text evidence="1">The sequence shown here is derived from an EMBL/GenBank/DDBJ whole genome shotgun (WGS) entry which is preliminary data.</text>
</comment>
<keyword evidence="2" id="KW-1185">Reference proteome</keyword>
<dbReference type="GeneID" id="301200772"/>